<dbReference type="PATRIC" id="fig|411473.3.peg.158"/>
<dbReference type="Pfam" id="PF03288">
    <property type="entry name" value="Pox_D5"/>
    <property type="match status" value="1"/>
</dbReference>
<reference evidence="6 7" key="1">
    <citation type="submission" date="2013-07" db="EMBL/GenBank/DDBJ databases">
        <authorList>
            <person name="Weinstock G."/>
            <person name="Sodergren E."/>
            <person name="Wylie T."/>
            <person name="Fulton L."/>
            <person name="Fulton R."/>
            <person name="Fronick C."/>
            <person name="O'Laughlin M."/>
            <person name="Godfrey J."/>
            <person name="Miner T."/>
            <person name="Herter B."/>
            <person name="Appelbaum E."/>
            <person name="Cordes M."/>
            <person name="Lek S."/>
            <person name="Wollam A."/>
            <person name="Pepin K.H."/>
            <person name="Palsikar V.B."/>
            <person name="Mitreva M."/>
            <person name="Wilson R.K."/>
        </authorList>
    </citation>
    <scope>NUCLEOTIDE SEQUENCE [LARGE SCALE GENOMIC DNA]</scope>
    <source>
        <strain evidence="6 7">ATCC 27760</strain>
    </source>
</reference>
<evidence type="ECO:0000313" key="6">
    <source>
        <dbReference type="EMBL" id="ERJ97395.1"/>
    </source>
</evidence>
<keyword evidence="7" id="KW-1185">Reference proteome</keyword>
<dbReference type="InterPro" id="IPR027417">
    <property type="entry name" value="P-loop_NTPase"/>
</dbReference>
<keyword evidence="4" id="KW-0067">ATP-binding</keyword>
<evidence type="ECO:0000256" key="2">
    <source>
        <dbReference type="ARBA" id="ARBA00022801"/>
    </source>
</evidence>
<dbReference type="GO" id="GO:0005524">
    <property type="term" value="F:ATP binding"/>
    <property type="evidence" value="ECO:0007669"/>
    <property type="project" value="UniProtKB-KW"/>
</dbReference>
<accession>U2KZ49</accession>
<dbReference type="EMBL" id="AWVF01000026">
    <property type="protein sequence ID" value="ERJ97395.1"/>
    <property type="molecule type" value="Genomic_DNA"/>
</dbReference>
<dbReference type="InterPro" id="IPR014015">
    <property type="entry name" value="Helicase_SF3_DNA-vir"/>
</dbReference>
<dbReference type="PANTHER" id="PTHR35372">
    <property type="entry name" value="ATP BINDING PROTEIN-RELATED"/>
    <property type="match status" value="1"/>
</dbReference>
<dbReference type="GO" id="GO:0004386">
    <property type="term" value="F:helicase activity"/>
    <property type="evidence" value="ECO:0007669"/>
    <property type="project" value="UniProtKB-KW"/>
</dbReference>
<dbReference type="InterPro" id="IPR006500">
    <property type="entry name" value="Helicase_put_C_phage/plasmid"/>
</dbReference>
<keyword evidence="2" id="KW-0378">Hydrolase</keyword>
<dbReference type="GO" id="GO:0016787">
    <property type="term" value="F:hydrolase activity"/>
    <property type="evidence" value="ECO:0007669"/>
    <property type="project" value="UniProtKB-KW"/>
</dbReference>
<dbReference type="PROSITE" id="PS51206">
    <property type="entry name" value="SF3_HELICASE_1"/>
    <property type="match status" value="1"/>
</dbReference>
<gene>
    <name evidence="6" type="ORF">RUMCAL_00178</name>
</gene>
<evidence type="ECO:0000256" key="1">
    <source>
        <dbReference type="ARBA" id="ARBA00022741"/>
    </source>
</evidence>
<sequence>MKIWLCWNYIEVKGKKTKKPVAAGGGATGTNSEYQKTWVTYDEAILAKQHMKADGIGFVIPEGYFFLDVDHQELTNPFVQMMLKRFSSYAEISPSGNGLHIYGIADMTRLPMAQDKDGKQKLDRQFYMKNPNNGIELYFGGLTNRFATFTGNVVHDVPLCDCTEAVLTTLDKDMRRSQPRNYSAKRDGDRETFDIICNLRKQKNGAKFIKLFDKGDFSDYGSQSEADLALCTMLAFRAGNHPEMIDTLFRQSALYRQKWDRADYREMTIQRAIEACGEQFHKSVMPHPDWISYSEKGIPRISATKLAKAVKTRVKYILVRDNGKEGVRVYVYEQGVYVYYAPDMFKAVIKNIIAKYDEDVVSMGAVHETYAILTTDLDYISESALNAREDIINFQNGLLVVTATDVHLIPYTPDVLTTIQIPCNYTEELIPTPNFDRYLHTLTNGDRDVQQLLLEFMGVVLSNIKGYRMKKSLFLVGAGDTGKSVLKSLTERLIGKGNFIGIDLKEIEARFGTGAIYGTRLAGSSDMSFLSVDELKTFKKITGGDSLFAEFKGQQAFEFTYDGLLWFCMNRLPKFGGDDGKWVYDRIMVVECKNVIPPEKQDKQLLDKLYAEREGIVRKAVLAIQNVIRNGYRFFEPKSVTVAREQYMSDNNTVVSFWNECMVQRNKISDKATVGKIYDVYKAWCQDNNSGYAKSAKEFRNIISEYLNTSYSNLTVRSKAGIIYRNYTLSVDTKQQYCRIYGFDEILW</sequence>
<dbReference type="eggNOG" id="COG3378">
    <property type="taxonomic scope" value="Bacteria"/>
</dbReference>
<proteinExistence type="predicted"/>
<dbReference type="InterPro" id="IPR054468">
    <property type="entry name" value="NrSPol-like_HBD"/>
</dbReference>
<dbReference type="AlphaFoldDB" id="U2KZ49"/>
<protein>
    <submittedName>
        <fullName evidence="6">Nucleoside triphosphatase, D5 family</fullName>
    </submittedName>
</protein>
<dbReference type="NCBIfam" id="TIGR01613">
    <property type="entry name" value="primase_Cterm"/>
    <property type="match status" value="1"/>
</dbReference>
<dbReference type="SUPFAM" id="SSF52540">
    <property type="entry name" value="P-loop containing nucleoside triphosphate hydrolases"/>
    <property type="match status" value="1"/>
</dbReference>
<comment type="caution">
    <text evidence="6">The sequence shown here is derived from an EMBL/GenBank/DDBJ whole genome shotgun (WGS) entry which is preliminary data.</text>
</comment>
<dbReference type="PANTHER" id="PTHR35372:SF2">
    <property type="entry name" value="SF3 HELICASE DOMAIN-CONTAINING PROTEIN"/>
    <property type="match status" value="1"/>
</dbReference>
<dbReference type="STRING" id="411473.RUMCAL_00178"/>
<organism evidence="6 7">
    <name type="scientific">Ruminococcus callidus ATCC 27760</name>
    <dbReference type="NCBI Taxonomy" id="411473"/>
    <lineage>
        <taxon>Bacteria</taxon>
        <taxon>Bacillati</taxon>
        <taxon>Bacillota</taxon>
        <taxon>Clostridia</taxon>
        <taxon>Eubacteriales</taxon>
        <taxon>Oscillospiraceae</taxon>
        <taxon>Ruminococcus</taxon>
    </lineage>
</organism>
<keyword evidence="3" id="KW-0347">Helicase</keyword>
<dbReference type="InterPro" id="IPR051620">
    <property type="entry name" value="ORF904-like_C"/>
</dbReference>
<dbReference type="InterPro" id="IPR004968">
    <property type="entry name" value="DNA_primase/NTPase_C"/>
</dbReference>
<dbReference type="Gene3D" id="3.40.50.300">
    <property type="entry name" value="P-loop containing nucleotide triphosphate hydrolases"/>
    <property type="match status" value="1"/>
</dbReference>
<feature type="domain" description="SF3 helicase" evidence="5">
    <location>
        <begin position="448"/>
        <end position="605"/>
    </location>
</feature>
<dbReference type="HOGENOM" id="CLU_018483_1_1_9"/>
<dbReference type="eggNOG" id="COG4983">
    <property type="taxonomic scope" value="Bacteria"/>
</dbReference>
<dbReference type="Pfam" id="PF19263">
    <property type="entry name" value="DUF5906"/>
    <property type="match status" value="1"/>
</dbReference>
<dbReference type="InterPro" id="IPR045455">
    <property type="entry name" value="NrS-1_pol-like_helicase"/>
</dbReference>
<evidence type="ECO:0000256" key="4">
    <source>
        <dbReference type="ARBA" id="ARBA00022840"/>
    </source>
</evidence>
<evidence type="ECO:0000313" key="7">
    <source>
        <dbReference type="Proteomes" id="UP000016662"/>
    </source>
</evidence>
<dbReference type="Proteomes" id="UP000016662">
    <property type="component" value="Unassembled WGS sequence"/>
</dbReference>
<evidence type="ECO:0000259" key="5">
    <source>
        <dbReference type="PROSITE" id="PS51206"/>
    </source>
</evidence>
<name>U2KZ49_9FIRM</name>
<keyword evidence="1" id="KW-0547">Nucleotide-binding</keyword>
<evidence type="ECO:0000256" key="3">
    <source>
        <dbReference type="ARBA" id="ARBA00022806"/>
    </source>
</evidence>
<dbReference type="Pfam" id="PF22763">
    <property type="entry name" value="NrS1-1_pol-like_HBD"/>
    <property type="match status" value="1"/>
</dbReference>